<comment type="caution">
    <text evidence="1">The sequence shown here is derived from an EMBL/GenBank/DDBJ whole genome shotgun (WGS) entry which is preliminary data.</text>
</comment>
<protein>
    <submittedName>
        <fullName evidence="1">Uncharacterized protein</fullName>
    </submittedName>
</protein>
<organism evidence="1 2">
    <name type="scientific">Acer saccharum</name>
    <name type="common">Sugar maple</name>
    <dbReference type="NCBI Taxonomy" id="4024"/>
    <lineage>
        <taxon>Eukaryota</taxon>
        <taxon>Viridiplantae</taxon>
        <taxon>Streptophyta</taxon>
        <taxon>Embryophyta</taxon>
        <taxon>Tracheophyta</taxon>
        <taxon>Spermatophyta</taxon>
        <taxon>Magnoliopsida</taxon>
        <taxon>eudicotyledons</taxon>
        <taxon>Gunneridae</taxon>
        <taxon>Pentapetalae</taxon>
        <taxon>rosids</taxon>
        <taxon>malvids</taxon>
        <taxon>Sapindales</taxon>
        <taxon>Sapindaceae</taxon>
        <taxon>Hippocastanoideae</taxon>
        <taxon>Acereae</taxon>
        <taxon>Acer</taxon>
    </lineage>
</organism>
<dbReference type="AlphaFoldDB" id="A0AA39S542"/>
<gene>
    <name evidence="1" type="ORF">LWI29_012794</name>
</gene>
<dbReference type="EMBL" id="JAUESC010000383">
    <property type="protein sequence ID" value="KAK0584408.1"/>
    <property type="molecule type" value="Genomic_DNA"/>
</dbReference>
<sequence>MRPIREMLVCVEISKPEIAAAAPIVPPLPVIPDITPSDQITRLSIGHTSLRWEKMEPTKEAMPAAPMSDCVSLSFTDDGAEWRDEEGGEEASKE</sequence>
<accession>A0AA39S542</accession>
<reference evidence="1" key="2">
    <citation type="submission" date="2023-06" db="EMBL/GenBank/DDBJ databases">
        <authorList>
            <person name="Swenson N.G."/>
            <person name="Wegrzyn J.L."/>
            <person name="Mcevoy S.L."/>
        </authorList>
    </citation>
    <scope>NUCLEOTIDE SEQUENCE</scope>
    <source>
        <strain evidence="1">NS2018</strain>
        <tissue evidence="1">Leaf</tissue>
    </source>
</reference>
<evidence type="ECO:0000313" key="2">
    <source>
        <dbReference type="Proteomes" id="UP001168877"/>
    </source>
</evidence>
<proteinExistence type="predicted"/>
<reference evidence="1" key="1">
    <citation type="journal article" date="2022" name="Plant J.">
        <title>Strategies of tolerance reflected in two North American maple genomes.</title>
        <authorList>
            <person name="McEvoy S.L."/>
            <person name="Sezen U.U."/>
            <person name="Trouern-Trend A."/>
            <person name="McMahon S.M."/>
            <person name="Schaberg P.G."/>
            <person name="Yang J."/>
            <person name="Wegrzyn J.L."/>
            <person name="Swenson N.G."/>
        </authorList>
    </citation>
    <scope>NUCLEOTIDE SEQUENCE</scope>
    <source>
        <strain evidence="1">NS2018</strain>
    </source>
</reference>
<name>A0AA39S542_ACESA</name>
<keyword evidence="2" id="KW-1185">Reference proteome</keyword>
<evidence type="ECO:0000313" key="1">
    <source>
        <dbReference type="EMBL" id="KAK0584408.1"/>
    </source>
</evidence>
<dbReference type="Proteomes" id="UP001168877">
    <property type="component" value="Unassembled WGS sequence"/>
</dbReference>